<reference evidence="2" key="1">
    <citation type="submission" date="2025-08" db="UniProtKB">
        <authorList>
            <consortium name="Ensembl"/>
        </authorList>
    </citation>
    <scope>IDENTIFICATION</scope>
</reference>
<evidence type="ECO:0000313" key="3">
    <source>
        <dbReference type="Proteomes" id="UP000472275"/>
    </source>
</evidence>
<organism evidence="2 3">
    <name type="scientific">Aquila chrysaetos chrysaetos</name>
    <dbReference type="NCBI Taxonomy" id="223781"/>
    <lineage>
        <taxon>Eukaryota</taxon>
        <taxon>Metazoa</taxon>
        <taxon>Chordata</taxon>
        <taxon>Craniata</taxon>
        <taxon>Vertebrata</taxon>
        <taxon>Euteleostomi</taxon>
        <taxon>Archelosauria</taxon>
        <taxon>Archosauria</taxon>
        <taxon>Dinosauria</taxon>
        <taxon>Saurischia</taxon>
        <taxon>Theropoda</taxon>
        <taxon>Coelurosauria</taxon>
        <taxon>Aves</taxon>
        <taxon>Neognathae</taxon>
        <taxon>Neoaves</taxon>
        <taxon>Telluraves</taxon>
        <taxon>Accipitrimorphae</taxon>
        <taxon>Accipitriformes</taxon>
        <taxon>Accipitridae</taxon>
        <taxon>Accipitrinae</taxon>
        <taxon>Aquila</taxon>
    </lineage>
</organism>
<reference evidence="2" key="2">
    <citation type="submission" date="2025-09" db="UniProtKB">
        <authorList>
            <consortium name="Ensembl"/>
        </authorList>
    </citation>
    <scope>IDENTIFICATION</scope>
</reference>
<accession>A0A663E0U5</accession>
<evidence type="ECO:0000256" key="1">
    <source>
        <dbReference type="SAM" id="MobiDB-lite"/>
    </source>
</evidence>
<evidence type="ECO:0000313" key="2">
    <source>
        <dbReference type="Ensembl" id="ENSACCP00020005808.1"/>
    </source>
</evidence>
<feature type="region of interest" description="Disordered" evidence="1">
    <location>
        <begin position="1"/>
        <end position="27"/>
    </location>
</feature>
<dbReference type="GeneTree" id="ENSGT00990000208761"/>
<dbReference type="InParanoid" id="A0A663E0U5"/>
<sequence length="102" mass="11404">MPINTDPLVSQQPFKPSPILDAPPLTEGHTGKEALYFAAQSKGWPTNRKTCETILTEFHQCRLKLQADHPAKASPLHISEGKTLWSIWQIDYIGPFKSSVGY</sequence>
<dbReference type="Proteomes" id="UP000472275">
    <property type="component" value="Chromosome 5"/>
</dbReference>
<name>A0A663E0U5_AQUCH</name>
<keyword evidence="3" id="KW-1185">Reference proteome</keyword>
<dbReference type="AlphaFoldDB" id="A0A663E0U5"/>
<proteinExistence type="predicted"/>
<protein>
    <submittedName>
        <fullName evidence="2">Uncharacterized protein</fullName>
    </submittedName>
</protein>
<dbReference type="Ensembl" id="ENSACCT00020006053.1">
    <property type="protein sequence ID" value="ENSACCP00020005808.1"/>
    <property type="gene ID" value="ENSACCG00020003980.1"/>
</dbReference>